<organism evidence="2 3">
    <name type="scientific">Brevundimonas diminuta</name>
    <name type="common">Pseudomonas diminuta</name>
    <dbReference type="NCBI Taxonomy" id="293"/>
    <lineage>
        <taxon>Bacteria</taxon>
        <taxon>Pseudomonadati</taxon>
        <taxon>Pseudomonadota</taxon>
        <taxon>Alphaproteobacteria</taxon>
        <taxon>Caulobacterales</taxon>
        <taxon>Caulobacteraceae</taxon>
        <taxon>Brevundimonas</taxon>
    </lineage>
</organism>
<sequence length="136" mass="15640">MDDLNNTPPKVPEMEDRILPWSQVKVISGLSRTTVWRLQKTGDFPASVQVSPNRVGWWQSEILEWRRSRLPRRLPEPRRVPSPPLSDEVAPRLRAIRKPESTPVEPPPENEVLKRPAGKRKRNSVCEQQTAFDFGG</sequence>
<evidence type="ECO:0000313" key="3">
    <source>
        <dbReference type="Proteomes" id="UP000596117"/>
    </source>
</evidence>
<dbReference type="InterPro" id="IPR010260">
    <property type="entry name" value="AlpA"/>
</dbReference>
<accession>A0A7T4GIL6</accession>
<dbReference type="RefSeq" id="WP_198478749.1">
    <property type="nucleotide sequence ID" value="NZ_BJNC01000007.1"/>
</dbReference>
<dbReference type="Gene3D" id="1.10.238.160">
    <property type="match status" value="1"/>
</dbReference>
<keyword evidence="3" id="KW-1185">Reference proteome</keyword>
<dbReference type="Proteomes" id="UP000596117">
    <property type="component" value="Chromosome"/>
</dbReference>
<dbReference type="Pfam" id="PF05930">
    <property type="entry name" value="Phage_AlpA"/>
    <property type="match status" value="1"/>
</dbReference>
<proteinExistence type="predicted"/>
<dbReference type="EMBL" id="CP066026">
    <property type="protein sequence ID" value="QQB89550.1"/>
    <property type="molecule type" value="Genomic_DNA"/>
</dbReference>
<protein>
    <submittedName>
        <fullName evidence="2">AlpA family phage regulatory protein</fullName>
    </submittedName>
</protein>
<feature type="region of interest" description="Disordered" evidence="1">
    <location>
        <begin position="72"/>
        <end position="136"/>
    </location>
</feature>
<reference evidence="2 3" key="1">
    <citation type="submission" date="2020-12" db="EMBL/GenBank/DDBJ databases">
        <title>FDA dAtabase for Regulatory Grade micrObial Sequences (FDA-ARGOS): Supporting development and validation of Infectious Disease Dx tests.</title>
        <authorList>
            <person name="Kerrigan L."/>
            <person name="Long C."/>
            <person name="Tallon L."/>
            <person name="Sadzewicz L."/>
            <person name="Zhao X."/>
            <person name="Boylan J."/>
            <person name="Ott S."/>
            <person name="Bowen H."/>
            <person name="Vavikolanu K."/>
            <person name="Mehta A."/>
            <person name="Aluvathingal J."/>
            <person name="Nadendla S."/>
            <person name="Yan Y."/>
            <person name="Sichtig H."/>
        </authorList>
    </citation>
    <scope>NUCLEOTIDE SEQUENCE [LARGE SCALE GENOMIC DNA]</scope>
    <source>
        <strain evidence="2 3">FDAARGOS_1026</strain>
    </source>
</reference>
<gene>
    <name evidence="2" type="ORF">I6H83_03655</name>
</gene>
<evidence type="ECO:0000256" key="1">
    <source>
        <dbReference type="SAM" id="MobiDB-lite"/>
    </source>
</evidence>
<name>A0A7T4GIL6_BREDI</name>
<feature type="compositionally biased region" description="Polar residues" evidence="1">
    <location>
        <begin position="125"/>
        <end position="136"/>
    </location>
</feature>
<evidence type="ECO:0000313" key="2">
    <source>
        <dbReference type="EMBL" id="QQB89550.1"/>
    </source>
</evidence>